<name>A0A193LCU9_9GAMM</name>
<dbReference type="GO" id="GO:0047661">
    <property type="term" value="F:amino-acid racemase activity"/>
    <property type="evidence" value="ECO:0007669"/>
    <property type="project" value="InterPro"/>
</dbReference>
<dbReference type="InterPro" id="IPR052186">
    <property type="entry name" value="Hydantoin_racemase-like"/>
</dbReference>
<comment type="similarity">
    <text evidence="1">Belongs to the HyuE racemase family.</text>
</comment>
<proteinExistence type="inferred from homology"/>
<gene>
    <name evidence="2" type="ORF">BA177_02695</name>
</gene>
<dbReference type="EMBL" id="CP016268">
    <property type="protein sequence ID" value="ANO50271.1"/>
    <property type="molecule type" value="Genomic_DNA"/>
</dbReference>
<dbReference type="AlphaFoldDB" id="A0A193LCU9"/>
<dbReference type="RefSeq" id="WP_068612531.1">
    <property type="nucleotide sequence ID" value="NZ_CP016268.1"/>
</dbReference>
<keyword evidence="3" id="KW-1185">Reference proteome</keyword>
<organism evidence="2 3">
    <name type="scientific">Woeseia oceani</name>
    <dbReference type="NCBI Taxonomy" id="1548547"/>
    <lineage>
        <taxon>Bacteria</taxon>
        <taxon>Pseudomonadati</taxon>
        <taxon>Pseudomonadota</taxon>
        <taxon>Gammaproteobacteria</taxon>
        <taxon>Woeseiales</taxon>
        <taxon>Woeseiaceae</taxon>
        <taxon>Woeseia</taxon>
    </lineage>
</organism>
<dbReference type="Pfam" id="PF01177">
    <property type="entry name" value="Asp_Glu_race"/>
    <property type="match status" value="1"/>
</dbReference>
<dbReference type="Proteomes" id="UP000092695">
    <property type="component" value="Chromosome"/>
</dbReference>
<dbReference type="KEGG" id="woc:BA177_02695"/>
<dbReference type="PANTHER" id="PTHR28047">
    <property type="entry name" value="PROTEIN DCG1"/>
    <property type="match status" value="1"/>
</dbReference>
<dbReference type="InterPro" id="IPR015942">
    <property type="entry name" value="Asp/Glu/hydantoin_racemase"/>
</dbReference>
<reference evidence="2 3" key="1">
    <citation type="submission" date="2016-06" db="EMBL/GenBank/DDBJ databases">
        <title>Complete genome sequence of a deep-branching marine Gamma Proteobacterium Woeseia oceani type strain XK5.</title>
        <authorList>
            <person name="Mu D."/>
            <person name="Du Z."/>
        </authorList>
    </citation>
    <scope>NUCLEOTIDE SEQUENCE [LARGE SCALE GENOMIC DNA]</scope>
    <source>
        <strain evidence="2 3">XK5</strain>
    </source>
</reference>
<dbReference type="OrthoDB" id="9791723at2"/>
<accession>A0A193LCU9</accession>
<evidence type="ECO:0000313" key="2">
    <source>
        <dbReference type="EMBL" id="ANO50271.1"/>
    </source>
</evidence>
<dbReference type="STRING" id="1548547.BA177_02695"/>
<protein>
    <submittedName>
        <fullName evidence="2">Asp/Glu racemase</fullName>
    </submittedName>
</protein>
<sequence>MNTVLVINPNSNESVTAGLEAAVQGWQAMADVRVECSTLSDGPFGIESDADIRAVEPLLQAEMQRRSDCAAFVIACYSDPGLETCRRTMSKPVFGMQQSAVATAIAQGGKFGVLALSQRSIERHLVYLRRLGVRPLLAGERPLDLSVDEAANGPETLERIVENGRQLIDTDGASVLILGCAGMAVHRLAAEQKLGVVVVDPVQAATAFAVAAVVNRQQ</sequence>
<dbReference type="PANTHER" id="PTHR28047:SF5">
    <property type="entry name" value="PROTEIN DCG1"/>
    <property type="match status" value="1"/>
</dbReference>
<dbReference type="InterPro" id="IPR053714">
    <property type="entry name" value="Iso_Racemase_Enz_sf"/>
</dbReference>
<evidence type="ECO:0000313" key="3">
    <source>
        <dbReference type="Proteomes" id="UP000092695"/>
    </source>
</evidence>
<evidence type="ECO:0000256" key="1">
    <source>
        <dbReference type="ARBA" id="ARBA00038414"/>
    </source>
</evidence>
<dbReference type="Gene3D" id="3.40.50.12500">
    <property type="match status" value="1"/>
</dbReference>